<protein>
    <recommendedName>
        <fullName evidence="3">Reverse transcriptase domain-containing protein</fullName>
    </recommendedName>
</protein>
<evidence type="ECO:0000313" key="2">
    <source>
        <dbReference type="Proteomes" id="UP000015105"/>
    </source>
</evidence>
<organism evidence="1 2">
    <name type="scientific">Aegilops tauschii subsp. strangulata</name>
    <name type="common">Goatgrass</name>
    <dbReference type="NCBI Taxonomy" id="200361"/>
    <lineage>
        <taxon>Eukaryota</taxon>
        <taxon>Viridiplantae</taxon>
        <taxon>Streptophyta</taxon>
        <taxon>Embryophyta</taxon>
        <taxon>Tracheophyta</taxon>
        <taxon>Spermatophyta</taxon>
        <taxon>Magnoliopsida</taxon>
        <taxon>Liliopsida</taxon>
        <taxon>Poales</taxon>
        <taxon>Poaceae</taxon>
        <taxon>BOP clade</taxon>
        <taxon>Pooideae</taxon>
        <taxon>Triticodae</taxon>
        <taxon>Triticeae</taxon>
        <taxon>Triticinae</taxon>
        <taxon>Aegilops</taxon>
    </lineage>
</organism>
<reference evidence="2" key="1">
    <citation type="journal article" date="2014" name="Science">
        <title>Ancient hybridizations among the ancestral genomes of bread wheat.</title>
        <authorList>
            <consortium name="International Wheat Genome Sequencing Consortium,"/>
            <person name="Marcussen T."/>
            <person name="Sandve S.R."/>
            <person name="Heier L."/>
            <person name="Spannagl M."/>
            <person name="Pfeifer M."/>
            <person name="Jakobsen K.S."/>
            <person name="Wulff B.B."/>
            <person name="Steuernagel B."/>
            <person name="Mayer K.F."/>
            <person name="Olsen O.A."/>
        </authorList>
    </citation>
    <scope>NUCLEOTIDE SEQUENCE [LARGE SCALE GENOMIC DNA]</scope>
    <source>
        <strain evidence="2">cv. AL8/78</strain>
    </source>
</reference>
<proteinExistence type="predicted"/>
<keyword evidence="2" id="KW-1185">Reference proteome</keyword>
<dbReference type="EnsemblPlants" id="AET3Gv20177500.1">
    <property type="protein sequence ID" value="AET3Gv20177500.1"/>
    <property type="gene ID" value="AET3Gv20177500"/>
</dbReference>
<dbReference type="PANTHER" id="PTHR33116:SF86">
    <property type="entry name" value="REVERSE TRANSCRIPTASE DOMAIN-CONTAINING PROTEIN"/>
    <property type="match status" value="1"/>
</dbReference>
<evidence type="ECO:0008006" key="3">
    <source>
        <dbReference type="Google" id="ProtNLM"/>
    </source>
</evidence>
<sequence>NSLSLREAFDRETLSPLTCFFIAAEGLSCLLKSSSQSSVLGGIKVAPTALAVNHLLFADDSLLFFKASVEGAEAVSNLLNSYCRASGQRVNNDKSTIFFSRGCPQTTRDSVKLAVQVHKESLSDKYLGMPTDVGHSKNGTFKYLRDHVWEKVKGWMEKLLSA</sequence>
<dbReference type="Proteomes" id="UP000015105">
    <property type="component" value="Chromosome 3D"/>
</dbReference>
<evidence type="ECO:0000313" key="1">
    <source>
        <dbReference type="EnsemblPlants" id="AET3Gv20177500.1"/>
    </source>
</evidence>
<reference evidence="1" key="3">
    <citation type="journal article" date="2017" name="Nature">
        <title>Genome sequence of the progenitor of the wheat D genome Aegilops tauschii.</title>
        <authorList>
            <person name="Luo M.C."/>
            <person name="Gu Y.Q."/>
            <person name="Puiu D."/>
            <person name="Wang H."/>
            <person name="Twardziok S.O."/>
            <person name="Deal K.R."/>
            <person name="Huo N."/>
            <person name="Zhu T."/>
            <person name="Wang L."/>
            <person name="Wang Y."/>
            <person name="McGuire P.E."/>
            <person name="Liu S."/>
            <person name="Long H."/>
            <person name="Ramasamy R.K."/>
            <person name="Rodriguez J.C."/>
            <person name="Van S.L."/>
            <person name="Yuan L."/>
            <person name="Wang Z."/>
            <person name="Xia Z."/>
            <person name="Xiao L."/>
            <person name="Anderson O.D."/>
            <person name="Ouyang S."/>
            <person name="Liang Y."/>
            <person name="Zimin A.V."/>
            <person name="Pertea G."/>
            <person name="Qi P."/>
            <person name="Bennetzen J.L."/>
            <person name="Dai X."/>
            <person name="Dawson M.W."/>
            <person name="Muller H.G."/>
            <person name="Kugler K."/>
            <person name="Rivarola-Duarte L."/>
            <person name="Spannagl M."/>
            <person name="Mayer K.F.X."/>
            <person name="Lu F.H."/>
            <person name="Bevan M.W."/>
            <person name="Leroy P."/>
            <person name="Li P."/>
            <person name="You F.M."/>
            <person name="Sun Q."/>
            <person name="Liu Z."/>
            <person name="Lyons E."/>
            <person name="Wicker T."/>
            <person name="Salzberg S.L."/>
            <person name="Devos K.M."/>
            <person name="Dvorak J."/>
        </authorList>
    </citation>
    <scope>NUCLEOTIDE SEQUENCE [LARGE SCALE GENOMIC DNA]</scope>
    <source>
        <strain evidence="1">cv. AL8/78</strain>
    </source>
</reference>
<dbReference type="AlphaFoldDB" id="A0A453E0I2"/>
<accession>A0A453E0I2</accession>
<dbReference type="PANTHER" id="PTHR33116">
    <property type="entry name" value="REVERSE TRANSCRIPTASE ZINC-BINDING DOMAIN-CONTAINING PROTEIN-RELATED-RELATED"/>
    <property type="match status" value="1"/>
</dbReference>
<reference evidence="1" key="5">
    <citation type="journal article" date="2021" name="G3 (Bethesda)">
        <title>Aegilops tauschii genome assembly Aet v5.0 features greater sequence contiguity and improved annotation.</title>
        <authorList>
            <person name="Wang L."/>
            <person name="Zhu T."/>
            <person name="Rodriguez J.C."/>
            <person name="Deal K.R."/>
            <person name="Dubcovsky J."/>
            <person name="McGuire P.E."/>
            <person name="Lux T."/>
            <person name="Spannagl M."/>
            <person name="Mayer K.F.X."/>
            <person name="Baldrich P."/>
            <person name="Meyers B.C."/>
            <person name="Huo N."/>
            <person name="Gu Y.Q."/>
            <person name="Zhou H."/>
            <person name="Devos K.M."/>
            <person name="Bennetzen J.L."/>
            <person name="Unver T."/>
            <person name="Budak H."/>
            <person name="Gulick P.J."/>
            <person name="Galiba G."/>
            <person name="Kalapos B."/>
            <person name="Nelson D.R."/>
            <person name="Li P."/>
            <person name="You F.M."/>
            <person name="Luo M.C."/>
            <person name="Dvorak J."/>
        </authorList>
    </citation>
    <scope>NUCLEOTIDE SEQUENCE [LARGE SCALE GENOMIC DNA]</scope>
    <source>
        <strain evidence="1">cv. AL8/78</strain>
    </source>
</reference>
<name>A0A453E0I2_AEGTS</name>
<reference evidence="2" key="2">
    <citation type="journal article" date="2017" name="Nat. Plants">
        <title>The Aegilops tauschii genome reveals multiple impacts of transposons.</title>
        <authorList>
            <person name="Zhao G."/>
            <person name="Zou C."/>
            <person name="Li K."/>
            <person name="Wang K."/>
            <person name="Li T."/>
            <person name="Gao L."/>
            <person name="Zhang X."/>
            <person name="Wang H."/>
            <person name="Yang Z."/>
            <person name="Liu X."/>
            <person name="Jiang W."/>
            <person name="Mao L."/>
            <person name="Kong X."/>
            <person name="Jiao Y."/>
            <person name="Jia J."/>
        </authorList>
    </citation>
    <scope>NUCLEOTIDE SEQUENCE [LARGE SCALE GENOMIC DNA]</scope>
    <source>
        <strain evidence="2">cv. AL8/78</strain>
    </source>
</reference>
<dbReference type="Gramene" id="AET3Gv20177500.1">
    <property type="protein sequence ID" value="AET3Gv20177500.1"/>
    <property type="gene ID" value="AET3Gv20177500"/>
</dbReference>
<reference evidence="1" key="4">
    <citation type="submission" date="2019-03" db="UniProtKB">
        <authorList>
            <consortium name="EnsemblPlants"/>
        </authorList>
    </citation>
    <scope>IDENTIFICATION</scope>
</reference>